<dbReference type="GO" id="GO:0009395">
    <property type="term" value="P:phospholipid catabolic process"/>
    <property type="evidence" value="ECO:0007669"/>
    <property type="project" value="TreeGrafter"/>
</dbReference>
<dbReference type="Pfam" id="PF00614">
    <property type="entry name" value="PLDc"/>
    <property type="match status" value="1"/>
</dbReference>
<feature type="compositionally biased region" description="Basic and acidic residues" evidence="8">
    <location>
        <begin position="1332"/>
        <end position="1349"/>
    </location>
</feature>
<dbReference type="OrthoDB" id="14911at2759"/>
<dbReference type="SUPFAM" id="SSF64268">
    <property type="entry name" value="PX domain"/>
    <property type="match status" value="1"/>
</dbReference>
<evidence type="ECO:0000259" key="11">
    <source>
        <dbReference type="PROSITE" id="PS50195"/>
    </source>
</evidence>
<dbReference type="Gene3D" id="3.30.1520.10">
    <property type="entry name" value="Phox-like domain"/>
    <property type="match status" value="1"/>
</dbReference>
<feature type="region of interest" description="Disordered" evidence="8">
    <location>
        <begin position="1280"/>
        <end position="1362"/>
    </location>
</feature>
<dbReference type="PIRSF" id="PIRSF009376">
    <property type="entry name" value="Phospholipase_D_euk"/>
    <property type="match status" value="1"/>
</dbReference>
<gene>
    <name evidence="12" type="ORF">MVEN_00407100</name>
</gene>
<keyword evidence="4 7" id="KW-0378">Hydrolase</keyword>
<feature type="region of interest" description="Disordered" evidence="8">
    <location>
        <begin position="1446"/>
        <end position="1541"/>
    </location>
</feature>
<dbReference type="GO" id="GO:0006654">
    <property type="term" value="P:phosphatidic acid biosynthetic process"/>
    <property type="evidence" value="ECO:0007669"/>
    <property type="project" value="InterPro"/>
</dbReference>
<proteinExistence type="inferred from homology"/>
<feature type="compositionally biased region" description="Low complexity" evidence="8">
    <location>
        <begin position="1477"/>
        <end position="1488"/>
    </location>
</feature>
<dbReference type="EC" id="3.1.4.4" evidence="7"/>
<feature type="compositionally biased region" description="Low complexity" evidence="8">
    <location>
        <begin position="181"/>
        <end position="197"/>
    </location>
</feature>
<keyword evidence="6" id="KW-0443">Lipid metabolism</keyword>
<feature type="compositionally biased region" description="Low complexity" evidence="8">
    <location>
        <begin position="543"/>
        <end position="556"/>
    </location>
</feature>
<feature type="region of interest" description="Disordered" evidence="8">
    <location>
        <begin position="1149"/>
        <end position="1174"/>
    </location>
</feature>
<dbReference type="CDD" id="cd09141">
    <property type="entry name" value="PLDc_vPLD1_2_yPLD_like_2"/>
    <property type="match status" value="1"/>
</dbReference>
<dbReference type="SMART" id="SM00233">
    <property type="entry name" value="PH"/>
    <property type="match status" value="1"/>
</dbReference>
<evidence type="ECO:0000256" key="5">
    <source>
        <dbReference type="ARBA" id="ARBA00022963"/>
    </source>
</evidence>
<dbReference type="EMBL" id="JACAZI010000003">
    <property type="protein sequence ID" value="KAF7365351.1"/>
    <property type="molecule type" value="Genomic_DNA"/>
</dbReference>
<dbReference type="PROSITE" id="PS50195">
    <property type="entry name" value="PX"/>
    <property type="match status" value="1"/>
</dbReference>
<evidence type="ECO:0000256" key="1">
    <source>
        <dbReference type="ARBA" id="ARBA00000798"/>
    </source>
</evidence>
<feature type="region of interest" description="Disordered" evidence="8">
    <location>
        <begin position="1"/>
        <end position="103"/>
    </location>
</feature>
<comment type="similarity">
    <text evidence="2 7">Belongs to the phospholipase D family.</text>
</comment>
<feature type="domain" description="PX" evidence="11">
    <location>
        <begin position="270"/>
        <end position="405"/>
    </location>
</feature>
<evidence type="ECO:0000256" key="2">
    <source>
        <dbReference type="ARBA" id="ARBA00008664"/>
    </source>
</evidence>
<dbReference type="PROSITE" id="PS50003">
    <property type="entry name" value="PH_DOMAIN"/>
    <property type="match status" value="1"/>
</dbReference>
<dbReference type="GO" id="GO:0035556">
    <property type="term" value="P:intracellular signal transduction"/>
    <property type="evidence" value="ECO:0007669"/>
    <property type="project" value="InterPro"/>
</dbReference>
<evidence type="ECO:0000259" key="10">
    <source>
        <dbReference type="PROSITE" id="PS50035"/>
    </source>
</evidence>
<evidence type="ECO:0000313" key="12">
    <source>
        <dbReference type="EMBL" id="KAF7365351.1"/>
    </source>
</evidence>
<dbReference type="CDD" id="cd06093">
    <property type="entry name" value="PX_domain"/>
    <property type="match status" value="1"/>
</dbReference>
<keyword evidence="5 7" id="KW-0442">Lipid degradation</keyword>
<dbReference type="GO" id="GO:0004630">
    <property type="term" value="F:phospholipase D activity"/>
    <property type="evidence" value="ECO:0007669"/>
    <property type="project" value="UniProtKB-UniRule"/>
</dbReference>
<dbReference type="SMART" id="SM00155">
    <property type="entry name" value="PLDc"/>
    <property type="match status" value="2"/>
</dbReference>
<dbReference type="CDD" id="cd09138">
    <property type="entry name" value="PLDc_vPLD1_2_yPLD_like_1"/>
    <property type="match status" value="1"/>
</dbReference>
<dbReference type="InterPro" id="IPR036871">
    <property type="entry name" value="PX_dom_sf"/>
</dbReference>
<dbReference type="Gene3D" id="3.30.870.10">
    <property type="entry name" value="Endonuclease Chain A"/>
    <property type="match status" value="2"/>
</dbReference>
<comment type="caution">
    <text evidence="12">The sequence shown here is derived from an EMBL/GenBank/DDBJ whole genome shotgun (WGS) entry which is preliminary data.</text>
</comment>
<feature type="compositionally biased region" description="Basic and acidic residues" evidence="8">
    <location>
        <begin position="150"/>
        <end position="166"/>
    </location>
</feature>
<feature type="compositionally biased region" description="Basic and acidic residues" evidence="8">
    <location>
        <begin position="1149"/>
        <end position="1162"/>
    </location>
</feature>
<dbReference type="InterPro" id="IPR016555">
    <property type="entry name" value="PLipase_D_euk"/>
</dbReference>
<feature type="compositionally biased region" description="Basic and acidic residues" evidence="8">
    <location>
        <begin position="581"/>
        <end position="598"/>
    </location>
</feature>
<feature type="domain" description="PH" evidence="9">
    <location>
        <begin position="407"/>
        <end position="638"/>
    </location>
</feature>
<keyword evidence="13" id="KW-1185">Reference proteome</keyword>
<evidence type="ECO:0000256" key="3">
    <source>
        <dbReference type="ARBA" id="ARBA00022737"/>
    </source>
</evidence>
<feature type="region of interest" description="Disordered" evidence="8">
    <location>
        <begin position="140"/>
        <end position="207"/>
    </location>
</feature>
<dbReference type="PANTHER" id="PTHR18896:SF76">
    <property type="entry name" value="PHOSPHOLIPASE"/>
    <property type="match status" value="1"/>
</dbReference>
<evidence type="ECO:0000256" key="7">
    <source>
        <dbReference type="PIRNR" id="PIRNR009376"/>
    </source>
</evidence>
<feature type="compositionally biased region" description="Basic and acidic residues" evidence="8">
    <location>
        <begin position="1307"/>
        <end position="1322"/>
    </location>
</feature>
<dbReference type="FunFam" id="3.30.870.10:FF:000011">
    <property type="entry name" value="Phospholipase"/>
    <property type="match status" value="1"/>
</dbReference>
<dbReference type="InterPro" id="IPR001849">
    <property type="entry name" value="PH_domain"/>
</dbReference>
<dbReference type="GO" id="GO:0035091">
    <property type="term" value="F:phosphatidylinositol binding"/>
    <property type="evidence" value="ECO:0007669"/>
    <property type="project" value="InterPro"/>
</dbReference>
<keyword evidence="3" id="KW-0677">Repeat</keyword>
<reference evidence="12" key="1">
    <citation type="submission" date="2020-05" db="EMBL/GenBank/DDBJ databases">
        <title>Mycena genomes resolve the evolution of fungal bioluminescence.</title>
        <authorList>
            <person name="Tsai I.J."/>
        </authorList>
    </citation>
    <scope>NUCLEOTIDE SEQUENCE</scope>
    <source>
        <strain evidence="12">CCC161011</strain>
    </source>
</reference>
<feature type="domain" description="PLD phosphodiesterase" evidence="10">
    <location>
        <begin position="1060"/>
        <end position="1087"/>
    </location>
</feature>
<name>A0A8H7DB82_9AGAR</name>
<protein>
    <recommendedName>
        <fullName evidence="7">Phospholipase</fullName>
        <ecNumber evidence="7">3.1.4.4</ecNumber>
    </recommendedName>
</protein>
<dbReference type="InterPro" id="IPR015679">
    <property type="entry name" value="PLipase_D_fam"/>
</dbReference>
<dbReference type="InterPro" id="IPR025202">
    <property type="entry name" value="PLD-like_dom"/>
</dbReference>
<organism evidence="12 13">
    <name type="scientific">Mycena venus</name>
    <dbReference type="NCBI Taxonomy" id="2733690"/>
    <lineage>
        <taxon>Eukaryota</taxon>
        <taxon>Fungi</taxon>
        <taxon>Dikarya</taxon>
        <taxon>Basidiomycota</taxon>
        <taxon>Agaricomycotina</taxon>
        <taxon>Agaricomycetes</taxon>
        <taxon>Agaricomycetidae</taxon>
        <taxon>Agaricales</taxon>
        <taxon>Marasmiineae</taxon>
        <taxon>Mycenaceae</taxon>
        <taxon>Mycena</taxon>
    </lineage>
</organism>
<dbReference type="Pfam" id="PF13091">
    <property type="entry name" value="PLDc_2"/>
    <property type="match status" value="1"/>
</dbReference>
<dbReference type="Proteomes" id="UP000620124">
    <property type="component" value="Unassembled WGS sequence"/>
</dbReference>
<feature type="compositionally biased region" description="Polar residues" evidence="8">
    <location>
        <begin position="1283"/>
        <end position="1300"/>
    </location>
</feature>
<sequence length="1590" mass="178691">MADTLSSVIDAAIDQNGDKQSKHKVSTSVPSSPKPQSFQSYDAARVPHLGHGSVNTPSTRTGPPRSLSYGMSLPNSPVVGPRTLPSRTYKPANGHSDDVMEDGTLPFSFATADGFRTPLEIPEDRKGKKRESRILDDSWNPLKWFQESPQEDKAGPFTADEGKTEAAPDANVEGEEKDSPRVGVRRSSSVPHSPSDSSRPKTAPKWGRLRSLLPHIASQAGEKASTPGPSVVAHHTVNITDELIAGGLSTLMLRMWFERDEKDHRRIPALFHRLRIRVTDSLNPLDGQKSVFRIECEYANGAIRWVVYRQLRDFFSLHTHYALSNAYNRNVDDLPEFPKTSLPYFKFLKREGKDLGQKDFARMQRESLEHYLISLIRAVMFHPAANRLAGFLEVSALFVNLAHSGGHQLKAGYLQIESTKTGGGFGRKSASWKEKKESRWCAVRDSYIVAVEEPGELAVWDVFLLDADFDIERPKRYYRQGLKLLHADTTQDDETQGPSNGRLQPTADTDARSMMGSIRSSFSRLVHPNRRHANGTAREGDRSSTSSGSSASSIVSQHPAPMLDPSTNANPLSEDAEEADADRHWHPDEKEKKKNKKRVEDVSKHTFYIVNSQMRLKLFARNQRQMKQWITALEKVKASAYCQPNRFDSFAPIRLNVAAQWLVDGRDYFWNLSRALLLARETIYIHDWWLSPELQMRRPNKDRYRLDRLLERKAKEGVKIYVILYQEVSSRTTPTDSNYAKQRLTALHPNILVQRSPSHFQTGTFYWAHHEKMCVIDQTIAFMGGLDLCFGRWDTPQHVIIDDVDADSEQSEIWPGKDYSNPRLSDFHTLNKPDEDMYDRTKVPRMPWHDVAMQVVGQPARDLCRHFVQRWNYLLRIKNHTRTMPFLLPPPEFKPGELTQMQLTGTCEMQICRSAGPWSLGTKKTEHSIQNAYLKAIQLSEHFVYIENQFFITSTVVNDIKVENKIGDAIVKRIIRAHHDKMPWKCCIMVPVLPGFTFPVDHSDASAIRIILECQNRTIARGPNSIFSRLRKEGIDPDDYISVFSLRNWGKLRGDVLTTEQVYIHAKVCIVDDRLAIIGSANINERSQRGDRDSELAAVIRDTDFIDGTMAGKPFQVGRFAHTLRVRLMREHLGVDVDSMEEDHLMTRKPVKSEREQDKWVPDADENDGYVKDPKTHTGFRAFAGTVKDGISQGIHGSAEASENTASKVLRKVGLVHNAMAHSAGDESLDNERKTYDRDGNLIEGFASAMVPTLEEKTVLEHRPPEGQADGAPIEDTIHEETPSASSETGNSAEQGSYFSGNADGETPPHDEGKPSQPRTKDGNLYGAPADASKDAKTDDQPPHARSGVDDATEEEKAAPGARSVLRRHLNAKLGSKTWTLPTPRPKVDPNGFEDPICDEFWKNVWVASAAHNTEIYRKVFHAIPDDLVTTWKQYKEFVVHHERLNKPPRDSTTPEAVARVPSETGDEGAIPPDSTAAPGNPAGHPANLPGPKPTPHTDDKAEDESATPNKDAGESHPDPSLPAASEKRKSAKNTGPEPFEKWEREEMEKLLGQLNGHLVLYSNRFLEGEDVANNFLFNADRLLPLPIYD</sequence>
<evidence type="ECO:0000256" key="4">
    <source>
        <dbReference type="ARBA" id="ARBA00022801"/>
    </source>
</evidence>
<dbReference type="SUPFAM" id="SSF56024">
    <property type="entry name" value="Phospholipase D/nuclease"/>
    <property type="match status" value="2"/>
</dbReference>
<dbReference type="PANTHER" id="PTHR18896">
    <property type="entry name" value="PHOSPHOLIPASE D"/>
    <property type="match status" value="1"/>
</dbReference>
<dbReference type="InterPro" id="IPR001736">
    <property type="entry name" value="PLipase_D/transphosphatidylase"/>
</dbReference>
<dbReference type="InterPro" id="IPR001683">
    <property type="entry name" value="PX_dom"/>
</dbReference>
<evidence type="ECO:0000259" key="9">
    <source>
        <dbReference type="PROSITE" id="PS50003"/>
    </source>
</evidence>
<feature type="domain" description="PLD phosphodiesterase" evidence="10">
    <location>
        <begin position="765"/>
        <end position="792"/>
    </location>
</feature>
<accession>A0A8H7DB82</accession>
<dbReference type="PROSITE" id="PS50035">
    <property type="entry name" value="PLD"/>
    <property type="match status" value="2"/>
</dbReference>
<comment type="catalytic activity">
    <reaction evidence="1 7">
        <text>a 1,2-diacyl-sn-glycero-3-phosphocholine + H2O = a 1,2-diacyl-sn-glycero-3-phosphate + choline + H(+)</text>
        <dbReference type="Rhea" id="RHEA:14445"/>
        <dbReference type="ChEBI" id="CHEBI:15354"/>
        <dbReference type="ChEBI" id="CHEBI:15377"/>
        <dbReference type="ChEBI" id="CHEBI:15378"/>
        <dbReference type="ChEBI" id="CHEBI:57643"/>
        <dbReference type="ChEBI" id="CHEBI:58608"/>
        <dbReference type="EC" id="3.1.4.4"/>
    </reaction>
</comment>
<evidence type="ECO:0000256" key="8">
    <source>
        <dbReference type="SAM" id="MobiDB-lite"/>
    </source>
</evidence>
<dbReference type="SMART" id="SM00312">
    <property type="entry name" value="PX"/>
    <property type="match status" value="1"/>
</dbReference>
<feature type="compositionally biased region" description="Polar residues" evidence="8">
    <location>
        <begin position="496"/>
        <end position="507"/>
    </location>
</feature>
<evidence type="ECO:0000256" key="6">
    <source>
        <dbReference type="ARBA" id="ARBA00023098"/>
    </source>
</evidence>
<evidence type="ECO:0000313" key="13">
    <source>
        <dbReference type="Proteomes" id="UP000620124"/>
    </source>
</evidence>
<feature type="region of interest" description="Disordered" evidence="8">
    <location>
        <begin position="489"/>
        <end position="598"/>
    </location>
</feature>
<feature type="compositionally biased region" description="Low complexity" evidence="8">
    <location>
        <begin position="26"/>
        <end position="37"/>
    </location>
</feature>